<dbReference type="InterPro" id="IPR038729">
    <property type="entry name" value="Rad50/SbcC_AAA"/>
</dbReference>
<dbReference type="SUPFAM" id="SSF52540">
    <property type="entry name" value="P-loop containing nucleoside triphosphate hydrolases"/>
    <property type="match status" value="1"/>
</dbReference>
<feature type="coiled-coil region" evidence="4">
    <location>
        <begin position="628"/>
        <end position="655"/>
    </location>
</feature>
<feature type="coiled-coil region" evidence="4">
    <location>
        <begin position="397"/>
        <end position="427"/>
    </location>
</feature>
<sequence length="1018" mass="107488">MRIHRLEIQAFGPFVQRQVVDFDRLGEQGLFLLEGATGAGKSSVLDAICFALFASVPGVRQSGQRLRSDHAPADLVPEVLLEFSIPGRQFRILRSPAWLRPAKRGSSTVRENAQALLSEKLDGEWVALSSRNDEAAHQIQALLGMNREQFTKVVMLAQGEFAAFLRADIKERQVLLQQLFGTGRFRSLEQKLLESASSAQDGVQSAQQQLAEILHAARLQAEEFLPASPEAAQDGPTPNPDAGPADFEHLLGVLAERQAELSASAQQAAEAAARAAAELGAAENLAARHAELAAAEVAAELVQAGEADQLARVRVLEQHRAAQDLSPDLDRLQAAEAADELARQDQAAAQRKLEDRGSWIPGADAPAGQGPTASSLEAAAKALAASIAVVRSLLPEEAQLLRQQREAEQAAAEAEAAGKRLSAAEELGDSLLAERDALIEQRSSVSADAGLLESRNSAAQRAKAEADAGEGFRGTEIRLRALDLELRAAESAQLASKAGWLGLMQARLERAAGELAAGLAEGDPCPVCGATEHPAPSDLKGTSLQLVAEEERAREDHERRESDVAVIRDSVNQAAAELAAFAALGGDRDADQLAAAVARSAAQAQESESAQQQLLQYGAELASLEPRLEAALAAAAEARAQVQEQRAACASLQRAIGERQSKVAAWLAGHQSLASRLAELAQDESLLSAALGTRRSAETAAAELAAAESAMARKLAGSPFGSVSEIAAALQQDGVLAEAAAANAAFQDAAIRVRQRLDAEPVRQAATERANGVSALGPEALQELRSAVQTATTQAERAGLQHQLCGRSLAAVQRAAARHAELEQQTAPERARAELLTGLAETARGLGQNEFKMPLSAYVLAARLEQVAEAASERLQVMSDGRYLLAHTDALAGGNKKSGLGLEVVDGWTGQSRDTSTLSGGESFMASLALALGLADVVQRESGGMRIDTLFVDEGFGSLDEESLEMVMASIEGLRDSGRTVGLVSHVAELKLRIPQQLHVVKGRQGSTLRAQTSDRLE</sequence>
<comment type="similarity">
    <text evidence="1">Belongs to the SMC family. SbcC subfamily.</text>
</comment>
<keyword evidence="7" id="KW-0269">Exonuclease</keyword>
<keyword evidence="7" id="KW-0067">ATP-binding</keyword>
<keyword evidence="8" id="KW-1185">Reference proteome</keyword>
<name>A0ABU1J7G5_9MICC</name>
<organism evidence="7 8">
    <name type="scientific">Arthrobacter russicus</name>
    <dbReference type="NCBI Taxonomy" id="172040"/>
    <lineage>
        <taxon>Bacteria</taxon>
        <taxon>Bacillati</taxon>
        <taxon>Actinomycetota</taxon>
        <taxon>Actinomycetes</taxon>
        <taxon>Micrococcales</taxon>
        <taxon>Micrococcaceae</taxon>
        <taxon>Arthrobacter</taxon>
    </lineage>
</organism>
<evidence type="ECO:0000313" key="7">
    <source>
        <dbReference type="EMBL" id="MDR6268373.1"/>
    </source>
</evidence>
<evidence type="ECO:0000259" key="6">
    <source>
        <dbReference type="Pfam" id="PF13476"/>
    </source>
</evidence>
<gene>
    <name evidence="7" type="ORF">JOE69_000611</name>
</gene>
<feature type="domain" description="Rad50/SbcC-type AAA" evidence="6">
    <location>
        <begin position="5"/>
        <end position="213"/>
    </location>
</feature>
<keyword evidence="7" id="KW-0378">Hydrolase</keyword>
<dbReference type="GO" id="GO:0004527">
    <property type="term" value="F:exonuclease activity"/>
    <property type="evidence" value="ECO:0007669"/>
    <property type="project" value="UniProtKB-KW"/>
</dbReference>
<keyword evidence="7" id="KW-0547">Nucleotide-binding</keyword>
<dbReference type="InterPro" id="IPR027417">
    <property type="entry name" value="P-loop_NTPase"/>
</dbReference>
<protein>
    <recommendedName>
        <fullName evidence="3">Nuclease SbcCD subunit C</fullName>
    </recommendedName>
</protein>
<evidence type="ECO:0000256" key="1">
    <source>
        <dbReference type="ARBA" id="ARBA00006930"/>
    </source>
</evidence>
<proteinExistence type="inferred from homology"/>
<comment type="subunit">
    <text evidence="2">Heterodimer of SbcC and SbcD.</text>
</comment>
<evidence type="ECO:0000256" key="3">
    <source>
        <dbReference type="ARBA" id="ARBA00013368"/>
    </source>
</evidence>
<evidence type="ECO:0000313" key="8">
    <source>
        <dbReference type="Proteomes" id="UP001185069"/>
    </source>
</evidence>
<keyword evidence="4" id="KW-0175">Coiled coil</keyword>
<feature type="region of interest" description="Disordered" evidence="5">
    <location>
        <begin position="338"/>
        <end position="372"/>
    </location>
</feature>
<dbReference type="RefSeq" id="WP_309796019.1">
    <property type="nucleotide sequence ID" value="NZ_BAAAHY010000006.1"/>
</dbReference>
<dbReference type="Pfam" id="PF13558">
    <property type="entry name" value="SbcC_Walker_B"/>
    <property type="match status" value="1"/>
</dbReference>
<keyword evidence="7" id="KW-0540">Nuclease</keyword>
<dbReference type="Pfam" id="PF13476">
    <property type="entry name" value="AAA_23"/>
    <property type="match status" value="1"/>
</dbReference>
<accession>A0ABU1J7G5</accession>
<evidence type="ECO:0000256" key="2">
    <source>
        <dbReference type="ARBA" id="ARBA00011322"/>
    </source>
</evidence>
<dbReference type="PANTHER" id="PTHR32114">
    <property type="entry name" value="ABC TRANSPORTER ABCH.3"/>
    <property type="match status" value="1"/>
</dbReference>
<dbReference type="EMBL" id="JAVDQF010000001">
    <property type="protein sequence ID" value="MDR6268373.1"/>
    <property type="molecule type" value="Genomic_DNA"/>
</dbReference>
<dbReference type="GO" id="GO:0005524">
    <property type="term" value="F:ATP binding"/>
    <property type="evidence" value="ECO:0007669"/>
    <property type="project" value="UniProtKB-KW"/>
</dbReference>
<reference evidence="7 8" key="1">
    <citation type="submission" date="2023-07" db="EMBL/GenBank/DDBJ databases">
        <title>Sequencing the genomes of 1000 actinobacteria strains.</title>
        <authorList>
            <person name="Klenk H.-P."/>
        </authorList>
    </citation>
    <scope>NUCLEOTIDE SEQUENCE [LARGE SCALE GENOMIC DNA]</scope>
    <source>
        <strain evidence="7 8">DSM 14555</strain>
    </source>
</reference>
<dbReference type="PANTHER" id="PTHR32114:SF2">
    <property type="entry name" value="ABC TRANSPORTER ABCH.3"/>
    <property type="match status" value="1"/>
</dbReference>
<dbReference type="Proteomes" id="UP001185069">
    <property type="component" value="Unassembled WGS sequence"/>
</dbReference>
<comment type="caution">
    <text evidence="7">The sequence shown here is derived from an EMBL/GenBank/DDBJ whole genome shotgun (WGS) entry which is preliminary data.</text>
</comment>
<dbReference type="Gene3D" id="3.40.50.300">
    <property type="entry name" value="P-loop containing nucleotide triphosphate hydrolases"/>
    <property type="match status" value="2"/>
</dbReference>
<evidence type="ECO:0000256" key="5">
    <source>
        <dbReference type="SAM" id="MobiDB-lite"/>
    </source>
</evidence>
<evidence type="ECO:0000256" key="4">
    <source>
        <dbReference type="SAM" id="Coils"/>
    </source>
</evidence>